<protein>
    <submittedName>
        <fullName evidence="2">Uncharacterized protein</fullName>
    </submittedName>
</protein>
<feature type="compositionally biased region" description="Basic and acidic residues" evidence="1">
    <location>
        <begin position="29"/>
        <end position="41"/>
    </location>
</feature>
<organism evidence="2 3">
    <name type="scientific">Leptospira kmetyi</name>
    <dbReference type="NCBI Taxonomy" id="408139"/>
    <lineage>
        <taxon>Bacteria</taxon>
        <taxon>Pseudomonadati</taxon>
        <taxon>Spirochaetota</taxon>
        <taxon>Spirochaetia</taxon>
        <taxon>Leptospirales</taxon>
        <taxon>Leptospiraceae</taxon>
        <taxon>Leptospira</taxon>
    </lineage>
</organism>
<evidence type="ECO:0000313" key="3">
    <source>
        <dbReference type="Proteomes" id="UP000276407"/>
    </source>
</evidence>
<reference evidence="2 3" key="1">
    <citation type="submission" date="2018-11" db="EMBL/GenBank/DDBJ databases">
        <title>Complete genome sequence of Leptospira kmetyi isolate LS 001/16 from soil sample associated with a leptospirosis patient in Kelantan.</title>
        <authorList>
            <person name="Muhammad Yusoff F."/>
            <person name="Muhammad Yusoff S."/>
            <person name="Ahmad M.N."/>
            <person name="Yusof N.Y."/>
            <person name="Aziah I."/>
        </authorList>
    </citation>
    <scope>NUCLEOTIDE SEQUENCE [LARGE SCALE GENOMIC DNA]</scope>
    <source>
        <strain evidence="2 3">LS 001/16</strain>
    </source>
</reference>
<evidence type="ECO:0000313" key="2">
    <source>
        <dbReference type="EMBL" id="AYV55128.1"/>
    </source>
</evidence>
<gene>
    <name evidence="2" type="ORF">EFP84_06115</name>
</gene>
<name>A0AAD0UMP2_9LEPT</name>
<feature type="region of interest" description="Disordered" evidence="1">
    <location>
        <begin position="29"/>
        <end position="51"/>
    </location>
</feature>
<dbReference type="Proteomes" id="UP000276407">
    <property type="component" value="Chromosome 1"/>
</dbReference>
<dbReference type="AlphaFoldDB" id="A0AAD0UMP2"/>
<dbReference type="EMBL" id="CP033614">
    <property type="protein sequence ID" value="AYV55128.1"/>
    <property type="molecule type" value="Genomic_DNA"/>
</dbReference>
<evidence type="ECO:0000256" key="1">
    <source>
        <dbReference type="SAM" id="MobiDB-lite"/>
    </source>
</evidence>
<proteinExistence type="predicted"/>
<accession>A0AAD0UMP2</accession>
<dbReference type="KEGG" id="lkm:EFP84_06115"/>
<sequence length="104" mass="11940">MNAKSSRAWRRAGLKEYEGVPTLSVLTENRTDPRNVSRENPEAQVGPPFARSLPSIRRLKFQGATNRRFLLNPIGWEMRNTNSKSVVKNLKFDPEPKRSDCNKQ</sequence>